<dbReference type="InterPro" id="IPR016130">
    <property type="entry name" value="Tyr_Pase_AS"/>
</dbReference>
<dbReference type="SUPFAM" id="SSF52799">
    <property type="entry name" value="(Phosphotyrosine protein) phosphatases II"/>
    <property type="match status" value="1"/>
</dbReference>
<dbReference type="InterPro" id="IPR000387">
    <property type="entry name" value="Tyr_Pase_dom"/>
</dbReference>
<dbReference type="OMA" id="YPKRAYR"/>
<dbReference type="GO" id="GO:0004725">
    <property type="term" value="F:protein tyrosine phosphatase activity"/>
    <property type="evidence" value="ECO:0007669"/>
    <property type="project" value="TreeGrafter"/>
</dbReference>
<dbReference type="GO" id="GO:0005829">
    <property type="term" value="C:cytosol"/>
    <property type="evidence" value="ECO:0007669"/>
    <property type="project" value="TreeGrafter"/>
</dbReference>
<evidence type="ECO:0000313" key="6">
    <source>
        <dbReference type="EMBL" id="UJO13836.1"/>
    </source>
</evidence>
<dbReference type="EMBL" id="CP090164">
    <property type="protein sequence ID" value="UJO13836.1"/>
    <property type="molecule type" value="Genomic_DNA"/>
</dbReference>
<dbReference type="InterPro" id="IPR029021">
    <property type="entry name" value="Prot-tyrosine_phosphatase-like"/>
</dbReference>
<dbReference type="GO" id="GO:0043491">
    <property type="term" value="P:phosphatidylinositol 3-kinase/protein kinase B signal transduction"/>
    <property type="evidence" value="ECO:0007669"/>
    <property type="project" value="TreeGrafter"/>
</dbReference>
<feature type="compositionally biased region" description="Basic and acidic residues" evidence="3">
    <location>
        <begin position="541"/>
        <end position="553"/>
    </location>
</feature>
<feature type="compositionally biased region" description="Basic and acidic residues" evidence="3">
    <location>
        <begin position="448"/>
        <end position="466"/>
    </location>
</feature>
<keyword evidence="7" id="KW-1185">Reference proteome</keyword>
<accession>A0A9Q8LAC5</accession>
<protein>
    <recommendedName>
        <fullName evidence="1">phosphatidylinositol-3,4,5-trisphosphate 3-phosphatase</fullName>
        <ecNumber evidence="1">3.1.3.67</ecNumber>
    </recommendedName>
</protein>
<dbReference type="PROSITE" id="PS50056">
    <property type="entry name" value="TYR_PHOSPHATASE_2"/>
    <property type="match status" value="1"/>
</dbReference>
<evidence type="ECO:0000256" key="3">
    <source>
        <dbReference type="SAM" id="MobiDB-lite"/>
    </source>
</evidence>
<dbReference type="EC" id="3.1.3.67" evidence="1"/>
<evidence type="ECO:0000313" key="7">
    <source>
        <dbReference type="Proteomes" id="UP000756132"/>
    </source>
</evidence>
<feature type="region of interest" description="Disordered" evidence="3">
    <location>
        <begin position="397"/>
        <end position="567"/>
    </location>
</feature>
<dbReference type="Proteomes" id="UP000756132">
    <property type="component" value="Chromosome 2"/>
</dbReference>
<reference evidence="6" key="1">
    <citation type="submission" date="2021-12" db="EMBL/GenBank/DDBJ databases">
        <authorList>
            <person name="Zaccaron A."/>
            <person name="Stergiopoulos I."/>
        </authorList>
    </citation>
    <scope>NUCLEOTIDE SEQUENCE</scope>
    <source>
        <strain evidence="6">Race5_Kim</strain>
    </source>
</reference>
<evidence type="ECO:0000259" key="4">
    <source>
        <dbReference type="PROSITE" id="PS50056"/>
    </source>
</evidence>
<dbReference type="GO" id="GO:0042995">
    <property type="term" value="C:cell projection"/>
    <property type="evidence" value="ECO:0007669"/>
    <property type="project" value="TreeGrafter"/>
</dbReference>
<dbReference type="Gene3D" id="3.90.190.10">
    <property type="entry name" value="Protein tyrosine phosphatase superfamily"/>
    <property type="match status" value="1"/>
</dbReference>
<organism evidence="6 7">
    <name type="scientific">Passalora fulva</name>
    <name type="common">Tomato leaf mold</name>
    <name type="synonym">Cladosporium fulvum</name>
    <dbReference type="NCBI Taxonomy" id="5499"/>
    <lineage>
        <taxon>Eukaryota</taxon>
        <taxon>Fungi</taxon>
        <taxon>Dikarya</taxon>
        <taxon>Ascomycota</taxon>
        <taxon>Pezizomycotina</taxon>
        <taxon>Dothideomycetes</taxon>
        <taxon>Dothideomycetidae</taxon>
        <taxon>Mycosphaerellales</taxon>
        <taxon>Mycosphaerellaceae</taxon>
        <taxon>Fulvia</taxon>
    </lineage>
</organism>
<feature type="domain" description="Tyrosine specific protein phosphatases" evidence="4">
    <location>
        <begin position="97"/>
        <end position="161"/>
    </location>
</feature>
<dbReference type="InterPro" id="IPR000340">
    <property type="entry name" value="Dual-sp_phosphatase_cat-dom"/>
</dbReference>
<dbReference type="GO" id="GO:0005634">
    <property type="term" value="C:nucleus"/>
    <property type="evidence" value="ECO:0007669"/>
    <property type="project" value="TreeGrafter"/>
</dbReference>
<feature type="compositionally biased region" description="Basic and acidic residues" evidence="3">
    <location>
        <begin position="415"/>
        <end position="431"/>
    </location>
</feature>
<dbReference type="Pfam" id="PF00782">
    <property type="entry name" value="DSPc"/>
    <property type="match status" value="1"/>
</dbReference>
<dbReference type="RefSeq" id="XP_047758202.1">
    <property type="nucleotide sequence ID" value="XM_047901923.1"/>
</dbReference>
<dbReference type="CDD" id="cd14497">
    <property type="entry name" value="PTP_PTEN-like"/>
    <property type="match status" value="1"/>
</dbReference>
<evidence type="ECO:0000256" key="2">
    <source>
        <dbReference type="ARBA" id="ARBA00022801"/>
    </source>
</evidence>
<evidence type="ECO:0000256" key="1">
    <source>
        <dbReference type="ARBA" id="ARBA00013015"/>
    </source>
</evidence>
<dbReference type="PANTHER" id="PTHR12305">
    <property type="entry name" value="PHOSPHATASE WITH HOMOLOGY TO TENSIN"/>
    <property type="match status" value="1"/>
</dbReference>
<dbReference type="PROSITE" id="PS00383">
    <property type="entry name" value="TYR_PHOSPHATASE_1"/>
    <property type="match status" value="1"/>
</dbReference>
<feature type="compositionally biased region" description="Polar residues" evidence="3">
    <location>
        <begin position="435"/>
        <end position="447"/>
    </location>
</feature>
<evidence type="ECO:0000259" key="5">
    <source>
        <dbReference type="PROSITE" id="PS51181"/>
    </source>
</evidence>
<dbReference type="OrthoDB" id="16692at2759"/>
<name>A0A9Q8LAC5_PASFU</name>
<dbReference type="GeneID" id="71982653"/>
<dbReference type="GO" id="GO:0005886">
    <property type="term" value="C:plasma membrane"/>
    <property type="evidence" value="ECO:0007669"/>
    <property type="project" value="TreeGrafter"/>
</dbReference>
<keyword evidence="2" id="KW-0378">Hydrolase</keyword>
<dbReference type="KEGG" id="ffu:CLAFUR5_02775"/>
<gene>
    <name evidence="6" type="ORF">CLAFUR5_02775</name>
</gene>
<dbReference type="PANTHER" id="PTHR12305:SF81">
    <property type="entry name" value="PHOSPHATIDYLINOSITOL 3,4,5-TRISPHOSPHATE 3-PHOSPHATASE AND DUAL-SPECIFICITY PROTEIN PHOSPHATASE PTEN"/>
    <property type="match status" value="1"/>
</dbReference>
<feature type="region of interest" description="Disordered" evidence="3">
    <location>
        <begin position="263"/>
        <end position="294"/>
    </location>
</feature>
<dbReference type="AlphaFoldDB" id="A0A9Q8LAC5"/>
<sequence length="567" mass="61983">MDLLRQIVASPRARHPEAGLDLCYVTDTIVATSGPSGTYPQLAYRNPLKDLVKFLDKNHGEEWAVWEFRAEGTGYPDEEVYGRVRHYPWPDHHPPPFNLVPLIMGSMRNWLKGKEAEGKKRVAVVHCKAGKGRSGTVSCSYLISEEGWTAEDAMKRFTERRMRPGFGNGISIPSQLRWVGYVDKWTKGGKIYIERPVEIVELQIWGLRNGCKIGIEGYVDEGKVIKTFHTFQKSEREIVRGAIKKENGFADVALEAMGKKKAADKGDAGEQIKEAEKAQKEAENSDSDGVVNGGGDVVFRPSTRVVLPTSDINIDFERRNKSKYGGFTMVTSVAHVWFNAFFEGKGPEKDGNPDESGVFEIDFDAMDGIKGSSRKGTKCFDKMSVVWKVLETERQPSVVITEPDDGAEIPQARPADWKGGDQKSEDTEKKLGLRTATTESASVSRASSMREDKDSPVDSPKDELDTVRAVGPDGRDLGGGTQASGESSGLKQEQSISDTTPVLEQLKSEGSVSQPGAPVTGMTDTAHGHISSSTSALPGGKAEEKLKDAKEHAIGSVGMFKKDHSSS</sequence>
<feature type="domain" description="Phosphatase tensin-type" evidence="5">
    <location>
        <begin position="11"/>
        <end position="189"/>
    </location>
</feature>
<reference evidence="6" key="2">
    <citation type="journal article" date="2022" name="Microb. Genom.">
        <title>A chromosome-scale genome assembly of the tomato pathogen Cladosporium fulvum reveals a compartmentalized genome architecture and the presence of a dispensable chromosome.</title>
        <authorList>
            <person name="Zaccaron A.Z."/>
            <person name="Chen L.H."/>
            <person name="Samaras A."/>
            <person name="Stergiopoulos I."/>
        </authorList>
    </citation>
    <scope>NUCLEOTIDE SEQUENCE</scope>
    <source>
        <strain evidence="6">Race5_Kim</strain>
    </source>
</reference>
<dbReference type="InterPro" id="IPR051281">
    <property type="entry name" value="Dual-spec_lipid-protein_phosph"/>
</dbReference>
<dbReference type="GO" id="GO:0046856">
    <property type="term" value="P:phosphatidylinositol dephosphorylation"/>
    <property type="evidence" value="ECO:0007669"/>
    <property type="project" value="TreeGrafter"/>
</dbReference>
<feature type="compositionally biased region" description="Basic and acidic residues" evidence="3">
    <location>
        <begin position="263"/>
        <end position="283"/>
    </location>
</feature>
<dbReference type="PROSITE" id="PS51181">
    <property type="entry name" value="PPASE_TENSIN"/>
    <property type="match status" value="1"/>
</dbReference>
<dbReference type="GO" id="GO:0051896">
    <property type="term" value="P:regulation of phosphatidylinositol 3-kinase/protein kinase B signal transduction"/>
    <property type="evidence" value="ECO:0007669"/>
    <property type="project" value="TreeGrafter"/>
</dbReference>
<dbReference type="GO" id="GO:0016314">
    <property type="term" value="F:phosphatidylinositol-3,4,5-trisphosphate 3-phosphatase activity"/>
    <property type="evidence" value="ECO:0007669"/>
    <property type="project" value="UniProtKB-EC"/>
</dbReference>
<proteinExistence type="predicted"/>
<dbReference type="InterPro" id="IPR029023">
    <property type="entry name" value="Tensin_phosphatase"/>
</dbReference>
<feature type="compositionally biased region" description="Polar residues" evidence="3">
    <location>
        <begin position="483"/>
        <end position="514"/>
    </location>
</feature>